<proteinExistence type="predicted"/>
<organism evidence="2 3">
    <name type="scientific">Marinobacterium aestuariivivens</name>
    <dbReference type="NCBI Taxonomy" id="1698799"/>
    <lineage>
        <taxon>Bacteria</taxon>
        <taxon>Pseudomonadati</taxon>
        <taxon>Pseudomonadota</taxon>
        <taxon>Gammaproteobacteria</taxon>
        <taxon>Oceanospirillales</taxon>
        <taxon>Oceanospirillaceae</taxon>
        <taxon>Marinobacterium</taxon>
    </lineage>
</organism>
<evidence type="ECO:0000313" key="3">
    <source>
        <dbReference type="Proteomes" id="UP001596422"/>
    </source>
</evidence>
<dbReference type="InterPro" id="IPR029016">
    <property type="entry name" value="GAF-like_dom_sf"/>
</dbReference>
<accession>A0ABW2A3K2</accession>
<dbReference type="RefSeq" id="WP_379910534.1">
    <property type="nucleotide sequence ID" value="NZ_JBHSWE010000001.1"/>
</dbReference>
<dbReference type="SMART" id="SM00065">
    <property type="entry name" value="GAF"/>
    <property type="match status" value="1"/>
</dbReference>
<dbReference type="InterPro" id="IPR003018">
    <property type="entry name" value="GAF"/>
</dbReference>
<gene>
    <name evidence="2" type="ORF">ACFQDL_19860</name>
</gene>
<protein>
    <submittedName>
        <fullName evidence="2">GAF domain-containing protein</fullName>
    </submittedName>
</protein>
<dbReference type="EMBL" id="JBHSWE010000001">
    <property type="protein sequence ID" value="MFC6672067.1"/>
    <property type="molecule type" value="Genomic_DNA"/>
</dbReference>
<dbReference type="Proteomes" id="UP001596422">
    <property type="component" value="Unassembled WGS sequence"/>
</dbReference>
<reference evidence="3" key="1">
    <citation type="journal article" date="2019" name="Int. J. Syst. Evol. Microbiol.">
        <title>The Global Catalogue of Microorganisms (GCM) 10K type strain sequencing project: providing services to taxonomists for standard genome sequencing and annotation.</title>
        <authorList>
            <consortium name="The Broad Institute Genomics Platform"/>
            <consortium name="The Broad Institute Genome Sequencing Center for Infectious Disease"/>
            <person name="Wu L."/>
            <person name="Ma J."/>
        </authorList>
    </citation>
    <scope>NUCLEOTIDE SEQUENCE [LARGE SCALE GENOMIC DNA]</scope>
    <source>
        <strain evidence="3">NBRC 111756</strain>
    </source>
</reference>
<dbReference type="SUPFAM" id="SSF55781">
    <property type="entry name" value="GAF domain-like"/>
    <property type="match status" value="1"/>
</dbReference>
<feature type="domain" description="GAF" evidence="1">
    <location>
        <begin position="22"/>
        <end position="173"/>
    </location>
</feature>
<name>A0ABW2A3K2_9GAMM</name>
<evidence type="ECO:0000313" key="2">
    <source>
        <dbReference type="EMBL" id="MFC6672067.1"/>
    </source>
</evidence>
<comment type="caution">
    <text evidence="2">The sequence shown here is derived from an EMBL/GenBank/DDBJ whole genome shotgun (WGS) entry which is preliminary data.</text>
</comment>
<sequence length="244" mass="26710">MSDQDFTHALTELADFVERVESPVQELKTLANLAGQAMACRHCSILLIKHDPETGEPHLRVEAHVGCLPDEAYRTSIALDAGISGQVARSGEPLLINNLHQSPYAPLARRDASGPDDVISVPILLDRQVIGVINVDSPVHGGHLGPEDLRLAGILALVVAKSIHIHNLQGLLKTHFIQNALLRATEKDQSRRQAALTGDHERMARLIALTLYREMKEAGFAQDHILMIATEIIGHVTDAITRKR</sequence>
<keyword evidence="3" id="KW-1185">Reference proteome</keyword>
<dbReference type="Pfam" id="PF13185">
    <property type="entry name" value="GAF_2"/>
    <property type="match status" value="1"/>
</dbReference>
<dbReference type="Gene3D" id="3.30.450.40">
    <property type="match status" value="1"/>
</dbReference>
<evidence type="ECO:0000259" key="1">
    <source>
        <dbReference type="SMART" id="SM00065"/>
    </source>
</evidence>